<dbReference type="EMBL" id="ML179335">
    <property type="protein sequence ID" value="THU90419.1"/>
    <property type="molecule type" value="Genomic_DNA"/>
</dbReference>
<evidence type="ECO:0000313" key="2">
    <source>
        <dbReference type="EMBL" id="THU90419.1"/>
    </source>
</evidence>
<proteinExistence type="predicted"/>
<evidence type="ECO:0000256" key="1">
    <source>
        <dbReference type="SAM" id="MobiDB-lite"/>
    </source>
</evidence>
<gene>
    <name evidence="2" type="ORF">K435DRAFT_270638</name>
</gene>
<evidence type="ECO:0000313" key="3">
    <source>
        <dbReference type="Proteomes" id="UP000297245"/>
    </source>
</evidence>
<protein>
    <submittedName>
        <fullName evidence="2">Uncharacterized protein</fullName>
    </submittedName>
</protein>
<feature type="region of interest" description="Disordered" evidence="1">
    <location>
        <begin position="21"/>
        <end position="47"/>
    </location>
</feature>
<name>A0A4S8LMC5_DENBC</name>
<reference evidence="2 3" key="1">
    <citation type="journal article" date="2019" name="Nat. Ecol. Evol.">
        <title>Megaphylogeny resolves global patterns of mushroom evolution.</title>
        <authorList>
            <person name="Varga T."/>
            <person name="Krizsan K."/>
            <person name="Foldi C."/>
            <person name="Dima B."/>
            <person name="Sanchez-Garcia M."/>
            <person name="Sanchez-Ramirez S."/>
            <person name="Szollosi G.J."/>
            <person name="Szarkandi J.G."/>
            <person name="Papp V."/>
            <person name="Albert L."/>
            <person name="Andreopoulos W."/>
            <person name="Angelini C."/>
            <person name="Antonin V."/>
            <person name="Barry K.W."/>
            <person name="Bougher N.L."/>
            <person name="Buchanan P."/>
            <person name="Buyck B."/>
            <person name="Bense V."/>
            <person name="Catcheside P."/>
            <person name="Chovatia M."/>
            <person name="Cooper J."/>
            <person name="Damon W."/>
            <person name="Desjardin D."/>
            <person name="Finy P."/>
            <person name="Geml J."/>
            <person name="Haridas S."/>
            <person name="Hughes K."/>
            <person name="Justo A."/>
            <person name="Karasinski D."/>
            <person name="Kautmanova I."/>
            <person name="Kiss B."/>
            <person name="Kocsube S."/>
            <person name="Kotiranta H."/>
            <person name="LaButti K.M."/>
            <person name="Lechner B.E."/>
            <person name="Liimatainen K."/>
            <person name="Lipzen A."/>
            <person name="Lukacs Z."/>
            <person name="Mihaltcheva S."/>
            <person name="Morgado L.N."/>
            <person name="Niskanen T."/>
            <person name="Noordeloos M.E."/>
            <person name="Ohm R.A."/>
            <person name="Ortiz-Santana B."/>
            <person name="Ovrebo C."/>
            <person name="Racz N."/>
            <person name="Riley R."/>
            <person name="Savchenko A."/>
            <person name="Shiryaev A."/>
            <person name="Soop K."/>
            <person name="Spirin V."/>
            <person name="Szebenyi C."/>
            <person name="Tomsovsky M."/>
            <person name="Tulloss R.E."/>
            <person name="Uehling J."/>
            <person name="Grigoriev I.V."/>
            <person name="Vagvolgyi C."/>
            <person name="Papp T."/>
            <person name="Martin F.M."/>
            <person name="Miettinen O."/>
            <person name="Hibbett D.S."/>
            <person name="Nagy L.G."/>
        </authorList>
    </citation>
    <scope>NUCLEOTIDE SEQUENCE [LARGE SCALE GENOMIC DNA]</scope>
    <source>
        <strain evidence="2 3">CBS 962.96</strain>
    </source>
</reference>
<accession>A0A4S8LMC5</accession>
<sequence>MQRQRYIINRSTFERKAYRSGVARTAGRPRRQARGNGTTAYGNIHPETLTPTWETTCSRPVDTNSWSEKSLHRRQEVAWYPQKGDTGCTNKGAPRAMKRSVTSLGTGHPRRITYLCFEEESDSEDNSVEFSMSRQISCCNFHFLGSVV</sequence>
<dbReference type="Proteomes" id="UP000297245">
    <property type="component" value="Unassembled WGS sequence"/>
</dbReference>
<dbReference type="AlphaFoldDB" id="A0A4S8LMC5"/>
<keyword evidence="3" id="KW-1185">Reference proteome</keyword>
<organism evidence="2 3">
    <name type="scientific">Dendrothele bispora (strain CBS 962.96)</name>
    <dbReference type="NCBI Taxonomy" id="1314807"/>
    <lineage>
        <taxon>Eukaryota</taxon>
        <taxon>Fungi</taxon>
        <taxon>Dikarya</taxon>
        <taxon>Basidiomycota</taxon>
        <taxon>Agaricomycotina</taxon>
        <taxon>Agaricomycetes</taxon>
        <taxon>Agaricomycetidae</taxon>
        <taxon>Agaricales</taxon>
        <taxon>Agaricales incertae sedis</taxon>
        <taxon>Dendrothele</taxon>
    </lineage>
</organism>